<reference evidence="2 3" key="1">
    <citation type="submission" date="2015-03" db="EMBL/GenBank/DDBJ databases">
        <title>Genome assembly of Sandaracinus amylolyticus DSM 53668.</title>
        <authorList>
            <person name="Sharma G."/>
            <person name="Subramanian S."/>
        </authorList>
    </citation>
    <scope>NUCLEOTIDE SEQUENCE [LARGE SCALE GENOMIC DNA]</scope>
    <source>
        <strain evidence="2 3">DSM 53668</strain>
    </source>
</reference>
<dbReference type="KEGG" id="samy:DB32_001689"/>
<evidence type="ECO:0000313" key="3">
    <source>
        <dbReference type="Proteomes" id="UP000034883"/>
    </source>
</evidence>
<keyword evidence="3" id="KW-1185">Reference proteome</keyword>
<dbReference type="EMBL" id="CP011125">
    <property type="protein sequence ID" value="AKF04540.1"/>
    <property type="molecule type" value="Genomic_DNA"/>
</dbReference>
<dbReference type="AlphaFoldDB" id="A0A0F6W121"/>
<evidence type="ECO:0000256" key="1">
    <source>
        <dbReference type="SAM" id="MobiDB-lite"/>
    </source>
</evidence>
<accession>A0A0F6W121</accession>
<name>A0A0F6W121_9BACT</name>
<dbReference type="OrthoDB" id="5497769at2"/>
<protein>
    <recommendedName>
        <fullName evidence="4">Cytochrome c domain-containing protein</fullName>
    </recommendedName>
</protein>
<gene>
    <name evidence="2" type="ORF">DB32_001689</name>
</gene>
<evidence type="ECO:0008006" key="4">
    <source>
        <dbReference type="Google" id="ProtNLM"/>
    </source>
</evidence>
<evidence type="ECO:0000313" key="2">
    <source>
        <dbReference type="EMBL" id="AKF04540.1"/>
    </source>
</evidence>
<organism evidence="2 3">
    <name type="scientific">Sandaracinus amylolyticus</name>
    <dbReference type="NCBI Taxonomy" id="927083"/>
    <lineage>
        <taxon>Bacteria</taxon>
        <taxon>Pseudomonadati</taxon>
        <taxon>Myxococcota</taxon>
        <taxon>Polyangia</taxon>
        <taxon>Polyangiales</taxon>
        <taxon>Sandaracinaceae</taxon>
        <taxon>Sandaracinus</taxon>
    </lineage>
</organism>
<dbReference type="RefSeq" id="WP_053231871.1">
    <property type="nucleotide sequence ID" value="NZ_CP011125.1"/>
</dbReference>
<feature type="region of interest" description="Disordered" evidence="1">
    <location>
        <begin position="15"/>
        <end position="48"/>
    </location>
</feature>
<dbReference type="Proteomes" id="UP000034883">
    <property type="component" value="Chromosome"/>
</dbReference>
<sequence length="405" mass="43310">MKRLLLATLLAGCSASLGEPGEGMTHPPVPNDPRDPAEPNQPEPFTPEEREVTLDDVSATQAEAYLALIAPVMVERTLSDDERSEIAAMGGAAIPSVIASWAEEPGLPRAARRMIETALGVSGGVDPSGIDFGAPGRIVEHVVREGRPWPEILTSTQCFDASGAAAECDTGAPYAAGVITTRAFMAARQGRFNLTRAGTITRTFLCRNYPLEVELEPPLERDRLMPMFRALTAEEQTDPEAAMSGLANGFHCYACHGQFGAHAQLFVRFDVSGRWREDATGEQREGGMPGESFGGLMASHLEPPWRANETSQMVGREVANLSEAMAALTESDAFWECASQRVLEAALDLDPDRGVEAELLVDIADAARARAASPTFIDLVVAALAHPRVAYAVARQLSSSPSEAP</sequence>
<proteinExistence type="predicted"/>
<dbReference type="STRING" id="927083.DB32_001689"/>